<accession>A0A9P8GSZ5</accession>
<feature type="compositionally biased region" description="Polar residues" evidence="1">
    <location>
        <begin position="422"/>
        <end position="442"/>
    </location>
</feature>
<feature type="compositionally biased region" description="Basic residues" evidence="1">
    <location>
        <begin position="397"/>
        <end position="407"/>
    </location>
</feature>
<gene>
    <name evidence="2" type="ORF">KCV03_g450</name>
</gene>
<feature type="compositionally biased region" description="Polar residues" evidence="1">
    <location>
        <begin position="347"/>
        <end position="369"/>
    </location>
</feature>
<proteinExistence type="predicted"/>
<feature type="region of interest" description="Disordered" evidence="1">
    <location>
        <begin position="278"/>
        <end position="334"/>
    </location>
</feature>
<reference evidence="2" key="1">
    <citation type="journal article" date="2021" name="J Fungi (Basel)">
        <title>Virulence traits and population genomics of the black yeast Aureobasidium melanogenum.</title>
        <authorList>
            <person name="Cernosa A."/>
            <person name="Sun X."/>
            <person name="Gostincar C."/>
            <person name="Fang C."/>
            <person name="Gunde-Cimerman N."/>
            <person name="Song Z."/>
        </authorList>
    </citation>
    <scope>NUCLEOTIDE SEQUENCE</scope>
    <source>
        <strain evidence="2">EXF-8016</strain>
    </source>
</reference>
<dbReference type="Proteomes" id="UP000767238">
    <property type="component" value="Unassembled WGS sequence"/>
</dbReference>
<evidence type="ECO:0000313" key="2">
    <source>
        <dbReference type="EMBL" id="KAH0236199.1"/>
    </source>
</evidence>
<feature type="compositionally biased region" description="Polar residues" evidence="1">
    <location>
        <begin position="485"/>
        <end position="504"/>
    </location>
</feature>
<feature type="region of interest" description="Disordered" evidence="1">
    <location>
        <begin position="210"/>
        <end position="244"/>
    </location>
</feature>
<feature type="non-terminal residue" evidence="2">
    <location>
        <position position="1"/>
    </location>
</feature>
<feature type="compositionally biased region" description="Polar residues" evidence="1">
    <location>
        <begin position="311"/>
        <end position="324"/>
    </location>
</feature>
<feature type="region of interest" description="Disordered" evidence="1">
    <location>
        <begin position="476"/>
        <end position="504"/>
    </location>
</feature>
<comment type="caution">
    <text evidence="2">The sequence shown here is derived from an EMBL/GenBank/DDBJ whole genome shotgun (WGS) entry which is preliminary data.</text>
</comment>
<evidence type="ECO:0000313" key="3">
    <source>
        <dbReference type="Proteomes" id="UP000767238"/>
    </source>
</evidence>
<protein>
    <submittedName>
        <fullName evidence="2">Uncharacterized protein</fullName>
    </submittedName>
</protein>
<feature type="region of interest" description="Disordered" evidence="1">
    <location>
        <begin position="347"/>
        <end position="453"/>
    </location>
</feature>
<dbReference type="OrthoDB" id="3925621at2759"/>
<name>A0A9P8GSZ5_AURME</name>
<dbReference type="EMBL" id="JAHFYH010000002">
    <property type="protein sequence ID" value="KAH0236199.1"/>
    <property type="molecule type" value="Genomic_DNA"/>
</dbReference>
<evidence type="ECO:0000256" key="1">
    <source>
        <dbReference type="SAM" id="MobiDB-lite"/>
    </source>
</evidence>
<reference evidence="2" key="2">
    <citation type="submission" date="2021-08" db="EMBL/GenBank/DDBJ databases">
        <authorList>
            <person name="Gostincar C."/>
            <person name="Sun X."/>
            <person name="Song Z."/>
            <person name="Gunde-Cimerman N."/>
        </authorList>
    </citation>
    <scope>NUCLEOTIDE SEQUENCE</scope>
    <source>
        <strain evidence="2">EXF-8016</strain>
    </source>
</reference>
<dbReference type="AlphaFoldDB" id="A0A9P8GSZ5"/>
<sequence>MAPKVGDILKRLGLRGAIIRYGEQWKTQEVKDLEDDIRAFYQKYEPYLKREEEYPFEFNTDINDILERHGPVLWPDGPRSEDTTLWLFPAGEFPEYLEDIYYSRHFDKIQPLFATLLNMRVKVYRSNQRHAELKAKEKREAEAAAAAAAAAAANANTNDLDHALSDSDLTDFDSHDETPSLVHVIKFENDESRAKLQELSKADEFSLRKRKYKTDSPLSSVKRSKQSRVPSEPVEPSHSQHMPTWTTTNADMIRVASPFHFGNGHDLLVAAASGHTHGFVPVNRPEQNEQPVQHVSDSDEDGSVLGRTALSLHSSDGSSPNNESHPLPETPGEGFLLHTQYALPQDTAPSAQTSESSPKPSQHEQSNQEGVAPTSEMCPEATSQPQVTDKFIPWPKLNKRRAKRSKTALRPMVNAEEMEPPSQASQSLTEVPTTHPPSLTNLPPTPQQDEPFAPVYDDNIVESRKLMRRTHVRTAATELSKRTTDNTSTATPSAPQHNPQQINHLTPLSTHTQTRTYQTPYANPHPPAPTPQSVPTSVDAVLGAVNSHPAPIDSPLTMSGPTPTIVNKQMPLPTTDMPVSAQIITNHFANTFVRFTLTVNGLTSHKNIKLVDCLDAVALHQKVSNRFKHGLSGQAPAEIVFIFADEEFGIDTPDESGQSLWDEFMQMIVTNAPAGTCPITAAVRV</sequence>
<organism evidence="2 3">
    <name type="scientific">Aureobasidium melanogenum</name>
    <name type="common">Aureobasidium pullulans var. melanogenum</name>
    <dbReference type="NCBI Taxonomy" id="46634"/>
    <lineage>
        <taxon>Eukaryota</taxon>
        <taxon>Fungi</taxon>
        <taxon>Dikarya</taxon>
        <taxon>Ascomycota</taxon>
        <taxon>Pezizomycotina</taxon>
        <taxon>Dothideomycetes</taxon>
        <taxon>Dothideomycetidae</taxon>
        <taxon>Dothideales</taxon>
        <taxon>Saccotheciaceae</taxon>
        <taxon>Aureobasidium</taxon>
    </lineage>
</organism>